<gene>
    <name evidence="3" type="ORF">MCOR_25486</name>
</gene>
<dbReference type="Pfam" id="PF20231">
    <property type="entry name" value="DUF6589"/>
    <property type="match status" value="1"/>
</dbReference>
<name>A0A6J8C5L0_MYTCO</name>
<dbReference type="Proteomes" id="UP000507470">
    <property type="component" value="Unassembled WGS sequence"/>
</dbReference>
<accession>A0A6J8C5L0</accession>
<reference evidence="3 4" key="1">
    <citation type="submission" date="2020-06" db="EMBL/GenBank/DDBJ databases">
        <authorList>
            <person name="Li R."/>
            <person name="Bekaert M."/>
        </authorList>
    </citation>
    <scope>NUCLEOTIDE SEQUENCE [LARGE SCALE GENOMIC DNA]</scope>
    <source>
        <strain evidence="4">wild</strain>
    </source>
</reference>
<evidence type="ECO:0000256" key="1">
    <source>
        <dbReference type="SAM" id="MobiDB-lite"/>
    </source>
</evidence>
<feature type="region of interest" description="Disordered" evidence="1">
    <location>
        <begin position="113"/>
        <end position="171"/>
    </location>
</feature>
<feature type="compositionally biased region" description="Polar residues" evidence="1">
    <location>
        <begin position="148"/>
        <end position="166"/>
    </location>
</feature>
<organism evidence="3 4">
    <name type="scientific">Mytilus coruscus</name>
    <name type="common">Sea mussel</name>
    <dbReference type="NCBI Taxonomy" id="42192"/>
    <lineage>
        <taxon>Eukaryota</taxon>
        <taxon>Metazoa</taxon>
        <taxon>Spiralia</taxon>
        <taxon>Lophotrochozoa</taxon>
        <taxon>Mollusca</taxon>
        <taxon>Bivalvia</taxon>
        <taxon>Autobranchia</taxon>
        <taxon>Pteriomorphia</taxon>
        <taxon>Mytilida</taxon>
        <taxon>Mytiloidea</taxon>
        <taxon>Mytilidae</taxon>
        <taxon>Mytilinae</taxon>
        <taxon>Mytilus</taxon>
    </lineage>
</organism>
<dbReference type="EMBL" id="CACVKT020004512">
    <property type="protein sequence ID" value="CAC5390384.1"/>
    <property type="molecule type" value="Genomic_DNA"/>
</dbReference>
<evidence type="ECO:0000313" key="4">
    <source>
        <dbReference type="Proteomes" id="UP000507470"/>
    </source>
</evidence>
<dbReference type="InterPro" id="IPR046496">
    <property type="entry name" value="DUF6589"/>
</dbReference>
<dbReference type="OrthoDB" id="5952546at2759"/>
<evidence type="ECO:0000259" key="2">
    <source>
        <dbReference type="Pfam" id="PF20231"/>
    </source>
</evidence>
<feature type="domain" description="DUF6589" evidence="2">
    <location>
        <begin position="352"/>
        <end position="792"/>
    </location>
</feature>
<keyword evidence="4" id="KW-1185">Reference proteome</keyword>
<proteinExistence type="predicted"/>
<dbReference type="AlphaFoldDB" id="A0A6J8C5L0"/>
<protein>
    <recommendedName>
        <fullName evidence="2">DUF6589 domain-containing protein</fullName>
    </recommendedName>
</protein>
<evidence type="ECO:0000313" key="3">
    <source>
        <dbReference type="EMBL" id="CAC5390384.1"/>
    </source>
</evidence>
<sequence>MEFDNTCLQCQHYFDVNNLKTERRRKLMKHSDVDLIETIANCYQLEENLLRKYVEENEDTYVCDACFKSLKTIYNSQKKCKQLTDTLKEKVSNNFKNLTIKLEYVRDNNSVKRNRDCLTPSKTGCTPKGKKFSPPRGSTPKGNRRRLQFSTPLPRTQTQSHSQKQSPGPKVKVYTTFNRAGLSTSYKSTLSTIVRICESFDLPVKEWANKVAEMHKKENSNTKDSRLVDHSYAIPEDIENQDGGYILDASESPDLSQENLHLPTPMKCGSYGSEELLQTPACKTDLSIDMDSPFTTTILVEASSESGPFQIVMDNLNLHQKTRHKTLDTSNKRKTTDLESLLPQADILSIPNEAFIPNKTDHDDLYSDFRILIQRALVTYIPELKDFRDLVTFHIEHQYSKASEKKSDIVPLGILEKDENITEQMIEVVQHLQQYVPKTNDGKFIPILLGGDALSVERGEAASRARMDAITEEDRLEGFTWKSEDWHGHVISLQETFNLLYKGTSSGEKGTLFQLRNLFDRRGVKSQVSSAVNDYREFVRFATQGYAVLAAFEVLNINSADELNVHIENLKTNEQKKTFLEKLSSDIVKRFVATETFKFTHEGEAENNTNNRTSCGFPGCPKTFSIDRRCHQRHRETCQYQNLEILGDVGQIESIHEEKETHTKTTKRKDKKINYSCCLLREGLMDWCRVDAAKEHDGDRLVRMWRFDMLRFSYTNHTKYRLLAFKLQAQLLATLPPKMAHELKYNRTVNIHGGPGGNIPCDMALEFMNMRAKDGLTGLKGNLTSTAIQRCGRSLQGCNYLIDGYTKGLQQFFAKPANSKPSIQRDISKLVDSLKDEKLFDRIPGRSHRSFMTMEYDPNSKLNGKDFFSWLTGKKEECARQQRNRSYRL</sequence>